<proteinExistence type="predicted"/>
<dbReference type="STRING" id="1817821.A2717_00860"/>
<keyword evidence="1" id="KW-1133">Transmembrane helix</keyword>
<evidence type="ECO:0000313" key="3">
    <source>
        <dbReference type="Proteomes" id="UP000177610"/>
    </source>
</evidence>
<keyword evidence="1" id="KW-0812">Transmembrane</keyword>
<name>A0A1F5N8T1_9BACT</name>
<organism evidence="2 3">
    <name type="scientific">Candidatus Doudnabacteria bacterium RIFCSPHIGHO2_01_FULL_41_86</name>
    <dbReference type="NCBI Taxonomy" id="1817821"/>
    <lineage>
        <taxon>Bacteria</taxon>
        <taxon>Candidatus Doudnaibacteriota</taxon>
    </lineage>
</organism>
<protein>
    <submittedName>
        <fullName evidence="2">Uncharacterized protein</fullName>
    </submittedName>
</protein>
<evidence type="ECO:0000256" key="1">
    <source>
        <dbReference type="SAM" id="Phobius"/>
    </source>
</evidence>
<reference evidence="2 3" key="1">
    <citation type="journal article" date="2016" name="Nat. Commun.">
        <title>Thousands of microbial genomes shed light on interconnected biogeochemical processes in an aquifer system.</title>
        <authorList>
            <person name="Anantharaman K."/>
            <person name="Brown C.T."/>
            <person name="Hug L.A."/>
            <person name="Sharon I."/>
            <person name="Castelle C.J."/>
            <person name="Probst A.J."/>
            <person name="Thomas B.C."/>
            <person name="Singh A."/>
            <person name="Wilkins M.J."/>
            <person name="Karaoz U."/>
            <person name="Brodie E.L."/>
            <person name="Williams K.H."/>
            <person name="Hubbard S.S."/>
            <person name="Banfield J.F."/>
        </authorList>
    </citation>
    <scope>NUCLEOTIDE SEQUENCE [LARGE SCALE GENOMIC DNA]</scope>
</reference>
<gene>
    <name evidence="2" type="ORF">A2717_00860</name>
</gene>
<dbReference type="EMBL" id="MFEH01000002">
    <property type="protein sequence ID" value="OGE74067.1"/>
    <property type="molecule type" value="Genomic_DNA"/>
</dbReference>
<dbReference type="AlphaFoldDB" id="A0A1F5N8T1"/>
<evidence type="ECO:0000313" key="2">
    <source>
        <dbReference type="EMBL" id="OGE74067.1"/>
    </source>
</evidence>
<feature type="transmembrane region" description="Helical" evidence="1">
    <location>
        <begin position="7"/>
        <end position="26"/>
    </location>
</feature>
<keyword evidence="1" id="KW-0472">Membrane</keyword>
<sequence>MDPKKRKIYIILIVVTILLSVGILVWSNLSGGSSPEADLITPVTNSGRDNDATGSFQAPPVFPASKTFDSGVLQNPEYTQLRGYTPLDIANQLGRPDPFNRY</sequence>
<comment type="caution">
    <text evidence="2">The sequence shown here is derived from an EMBL/GenBank/DDBJ whole genome shotgun (WGS) entry which is preliminary data.</text>
</comment>
<accession>A0A1F5N8T1</accession>
<dbReference type="Proteomes" id="UP000177610">
    <property type="component" value="Unassembled WGS sequence"/>
</dbReference>